<comment type="similarity">
    <text evidence="11">Belongs to the amiloride-sensitive sodium channel (TC 1.A.6) family.</text>
</comment>
<evidence type="ECO:0000256" key="10">
    <source>
        <dbReference type="ARBA" id="ARBA00023303"/>
    </source>
</evidence>
<dbReference type="Proteomes" id="UP001519460">
    <property type="component" value="Unassembled WGS sequence"/>
</dbReference>
<name>A0ABD0LUQ6_9CAEN</name>
<evidence type="ECO:0000256" key="7">
    <source>
        <dbReference type="ARBA" id="ARBA00023065"/>
    </source>
</evidence>
<evidence type="ECO:0000256" key="4">
    <source>
        <dbReference type="ARBA" id="ARBA00022692"/>
    </source>
</evidence>
<keyword evidence="2 11" id="KW-0813">Transport</keyword>
<evidence type="ECO:0000313" key="13">
    <source>
        <dbReference type="Proteomes" id="UP001519460"/>
    </source>
</evidence>
<evidence type="ECO:0000256" key="1">
    <source>
        <dbReference type="ARBA" id="ARBA00004141"/>
    </source>
</evidence>
<evidence type="ECO:0000313" key="12">
    <source>
        <dbReference type="EMBL" id="KAK7503032.1"/>
    </source>
</evidence>
<evidence type="ECO:0000256" key="2">
    <source>
        <dbReference type="ARBA" id="ARBA00022448"/>
    </source>
</evidence>
<keyword evidence="13" id="KW-1185">Reference proteome</keyword>
<sequence>MGISVLADVKIYVYFEDLRTRVTETVQAQPYEWVELMADIGGVASLWLGLSVLGVLEIVHMLVELSVVGFSKCCGKGDHSVTPVKPFDGSA</sequence>
<evidence type="ECO:0000256" key="9">
    <source>
        <dbReference type="ARBA" id="ARBA00023201"/>
    </source>
</evidence>
<keyword evidence="10 11" id="KW-0407">Ion channel</keyword>
<evidence type="ECO:0000256" key="5">
    <source>
        <dbReference type="ARBA" id="ARBA00022989"/>
    </source>
</evidence>
<dbReference type="GO" id="GO:0005272">
    <property type="term" value="F:sodium channel activity"/>
    <property type="evidence" value="ECO:0007669"/>
    <property type="project" value="UniProtKB-KW"/>
</dbReference>
<reference evidence="12 13" key="1">
    <citation type="journal article" date="2023" name="Sci. Data">
        <title>Genome assembly of the Korean intertidal mud-creeper Batillaria attramentaria.</title>
        <authorList>
            <person name="Patra A.K."/>
            <person name="Ho P.T."/>
            <person name="Jun S."/>
            <person name="Lee S.J."/>
            <person name="Kim Y."/>
            <person name="Won Y.J."/>
        </authorList>
    </citation>
    <scope>NUCLEOTIDE SEQUENCE [LARGE SCALE GENOMIC DNA]</scope>
    <source>
        <strain evidence="12">Wonlab-2016</strain>
    </source>
</reference>
<accession>A0ABD0LUQ6</accession>
<keyword evidence="6" id="KW-0915">Sodium</keyword>
<evidence type="ECO:0000256" key="8">
    <source>
        <dbReference type="ARBA" id="ARBA00023136"/>
    </source>
</evidence>
<dbReference type="GO" id="GO:0016020">
    <property type="term" value="C:membrane"/>
    <property type="evidence" value="ECO:0007669"/>
    <property type="project" value="UniProtKB-SubCell"/>
</dbReference>
<dbReference type="EMBL" id="JACVVK020000022">
    <property type="protein sequence ID" value="KAK7503032.1"/>
    <property type="molecule type" value="Genomic_DNA"/>
</dbReference>
<dbReference type="AlphaFoldDB" id="A0ABD0LUQ6"/>
<organism evidence="12 13">
    <name type="scientific">Batillaria attramentaria</name>
    <dbReference type="NCBI Taxonomy" id="370345"/>
    <lineage>
        <taxon>Eukaryota</taxon>
        <taxon>Metazoa</taxon>
        <taxon>Spiralia</taxon>
        <taxon>Lophotrochozoa</taxon>
        <taxon>Mollusca</taxon>
        <taxon>Gastropoda</taxon>
        <taxon>Caenogastropoda</taxon>
        <taxon>Sorbeoconcha</taxon>
        <taxon>Cerithioidea</taxon>
        <taxon>Batillariidae</taxon>
        <taxon>Batillaria</taxon>
    </lineage>
</organism>
<keyword evidence="5" id="KW-1133">Transmembrane helix</keyword>
<keyword evidence="9 11" id="KW-0739">Sodium transport</keyword>
<proteinExistence type="inferred from homology"/>
<protein>
    <submittedName>
        <fullName evidence="12">Uncharacterized protein</fullName>
    </submittedName>
</protein>
<gene>
    <name evidence="12" type="ORF">BaRGS_00005658</name>
</gene>
<comment type="caution">
    <text evidence="12">The sequence shown here is derived from an EMBL/GenBank/DDBJ whole genome shotgun (WGS) entry which is preliminary data.</text>
</comment>
<dbReference type="Pfam" id="PF00858">
    <property type="entry name" value="ASC"/>
    <property type="match status" value="1"/>
</dbReference>
<evidence type="ECO:0000256" key="3">
    <source>
        <dbReference type="ARBA" id="ARBA00022461"/>
    </source>
</evidence>
<keyword evidence="7 11" id="KW-0406">Ion transport</keyword>
<dbReference type="Gene3D" id="1.10.287.770">
    <property type="entry name" value="YojJ-like"/>
    <property type="match status" value="1"/>
</dbReference>
<evidence type="ECO:0000256" key="11">
    <source>
        <dbReference type="RuleBase" id="RU000679"/>
    </source>
</evidence>
<keyword evidence="3 11" id="KW-0894">Sodium channel</keyword>
<dbReference type="InterPro" id="IPR001873">
    <property type="entry name" value="ENaC"/>
</dbReference>
<comment type="subcellular location">
    <subcellularLocation>
        <location evidence="1">Membrane</location>
        <topology evidence="1">Multi-pass membrane protein</topology>
    </subcellularLocation>
</comment>
<keyword evidence="8" id="KW-0472">Membrane</keyword>
<evidence type="ECO:0000256" key="6">
    <source>
        <dbReference type="ARBA" id="ARBA00023053"/>
    </source>
</evidence>
<keyword evidence="4 11" id="KW-0812">Transmembrane</keyword>